<name>A0A3D2XAG8_9FIRM</name>
<proteinExistence type="predicted"/>
<dbReference type="SUPFAM" id="SSF158791">
    <property type="entry name" value="MgtE N-terminal domain-like"/>
    <property type="match status" value="1"/>
</dbReference>
<keyword evidence="1" id="KW-1133">Transmembrane helix</keyword>
<organism evidence="2 3">
    <name type="scientific">Lachnoclostridium phytofermentans</name>
    <dbReference type="NCBI Taxonomy" id="66219"/>
    <lineage>
        <taxon>Bacteria</taxon>
        <taxon>Bacillati</taxon>
        <taxon>Bacillota</taxon>
        <taxon>Clostridia</taxon>
        <taxon>Lachnospirales</taxon>
        <taxon>Lachnospiraceae</taxon>
    </lineage>
</organism>
<comment type="caution">
    <text evidence="2">The sequence shown here is derived from an EMBL/GenBank/DDBJ whole genome shotgun (WGS) entry which is preliminary data.</text>
</comment>
<dbReference type="EMBL" id="DPVV01000444">
    <property type="protein sequence ID" value="HCL03348.1"/>
    <property type="molecule type" value="Genomic_DNA"/>
</dbReference>
<accession>A0A3D2XAG8</accession>
<gene>
    <name evidence="2" type="ORF">DHW61_13240</name>
</gene>
<reference evidence="2 3" key="1">
    <citation type="journal article" date="2018" name="Nat. Biotechnol.">
        <title>A standardized bacterial taxonomy based on genome phylogeny substantially revises the tree of life.</title>
        <authorList>
            <person name="Parks D.H."/>
            <person name="Chuvochina M."/>
            <person name="Waite D.W."/>
            <person name="Rinke C."/>
            <person name="Skarshewski A."/>
            <person name="Chaumeil P.A."/>
            <person name="Hugenholtz P."/>
        </authorList>
    </citation>
    <scope>NUCLEOTIDE SEQUENCE [LARGE SCALE GENOMIC DNA]</scope>
    <source>
        <strain evidence="2">UBA11728</strain>
    </source>
</reference>
<keyword evidence="1" id="KW-0812">Transmembrane</keyword>
<evidence type="ECO:0008006" key="4">
    <source>
        <dbReference type="Google" id="ProtNLM"/>
    </source>
</evidence>
<protein>
    <recommendedName>
        <fullName evidence="4">Magnesium transporter MgtE intracellular domain-containing protein</fullName>
    </recommendedName>
</protein>
<feature type="transmembrane region" description="Helical" evidence="1">
    <location>
        <begin position="20"/>
        <end position="42"/>
    </location>
</feature>
<evidence type="ECO:0000313" key="3">
    <source>
        <dbReference type="Proteomes" id="UP000262969"/>
    </source>
</evidence>
<dbReference type="Proteomes" id="UP000262969">
    <property type="component" value="Unassembled WGS sequence"/>
</dbReference>
<keyword evidence="1" id="KW-0472">Membrane</keyword>
<evidence type="ECO:0000313" key="2">
    <source>
        <dbReference type="EMBL" id="HCL03348.1"/>
    </source>
</evidence>
<evidence type="ECO:0000256" key="1">
    <source>
        <dbReference type="SAM" id="Phobius"/>
    </source>
</evidence>
<sequence length="261" mass="29722">MARKKRDESDKKKKSNGTMATVLVVVGIMLIWLLLLGVLLRLDVGGIGTSLRPSFKNVPILKMLLPPVSEEQLIWEENYPYESITDAVNRIKELEVELDTALQSSKTYADRNAQLEAEVARLKVFEDNVLAFENRVKAFDKNVVFNDKAPSIEEYKKYYEEINPTTAEEIYRLVLEQLQYDASIIEKAKIIKTMKPSQAAQVIEEMTADIEWTAKVLLSMKADESAAIFDKMNKLYSAKIFKKMADMDEDKLNSIKASLTN</sequence>
<dbReference type="AlphaFoldDB" id="A0A3D2XAG8"/>